<evidence type="ECO:0000313" key="4">
    <source>
        <dbReference type="Proteomes" id="UP000619512"/>
    </source>
</evidence>
<dbReference type="AlphaFoldDB" id="A0A4V1AUE6"/>
<dbReference type="Proteomes" id="UP000294359">
    <property type="component" value="Chromosome"/>
</dbReference>
<accession>A0A4V1AUE6</accession>
<gene>
    <name evidence="2" type="ORF">E1742_24110</name>
    <name evidence="1" type="ORF">GCM10007388_48600</name>
</gene>
<reference evidence="1" key="1">
    <citation type="journal article" date="2014" name="Int. J. Syst. Evol. Microbiol.">
        <title>Complete genome sequence of Corynebacterium casei LMG S-19264T (=DSM 44701T), isolated from a smear-ripened cheese.</title>
        <authorList>
            <consortium name="US DOE Joint Genome Institute (JGI-PGF)"/>
            <person name="Walter F."/>
            <person name="Albersmeier A."/>
            <person name="Kalinowski J."/>
            <person name="Ruckert C."/>
        </authorList>
    </citation>
    <scope>NUCLEOTIDE SEQUENCE</scope>
    <source>
        <strain evidence="1">KCTC 12344</strain>
    </source>
</reference>
<evidence type="ECO:0000313" key="1">
    <source>
        <dbReference type="EMBL" id="GGZ09404.1"/>
    </source>
</evidence>
<organism evidence="1 4">
    <name type="scientific">Pseudoduganella plicata</name>
    <dbReference type="NCBI Taxonomy" id="321984"/>
    <lineage>
        <taxon>Bacteria</taxon>
        <taxon>Pseudomonadati</taxon>
        <taxon>Pseudomonadota</taxon>
        <taxon>Betaproteobacteria</taxon>
        <taxon>Burkholderiales</taxon>
        <taxon>Oxalobacteraceae</taxon>
        <taxon>Telluria group</taxon>
        <taxon>Pseudoduganella</taxon>
    </lineage>
</organism>
<evidence type="ECO:0000313" key="2">
    <source>
        <dbReference type="EMBL" id="QBQ38898.1"/>
    </source>
</evidence>
<evidence type="ECO:0000313" key="3">
    <source>
        <dbReference type="Proteomes" id="UP000294359"/>
    </source>
</evidence>
<dbReference type="Proteomes" id="UP000619512">
    <property type="component" value="Unassembled WGS sequence"/>
</dbReference>
<protein>
    <submittedName>
        <fullName evidence="1">Uncharacterized protein</fullName>
    </submittedName>
</protein>
<reference evidence="1" key="3">
    <citation type="submission" date="2022-12" db="EMBL/GenBank/DDBJ databases">
        <authorList>
            <person name="Sun Q."/>
            <person name="Kim S."/>
        </authorList>
    </citation>
    <scope>NUCLEOTIDE SEQUENCE</scope>
    <source>
        <strain evidence="1">KCTC 12344</strain>
    </source>
</reference>
<sequence length="142" mass="15317">MDNKDQKRRQLIHTMLAQPAGSTATGIAEHNLRPWRALATHLSPLIGDNGFGALYGRTARLQAAQYGWLSTGPSSTSLEKLFQILDEDLRQAEPAVAAEVNEALLLTLTSLLSELIGEALTTRLLDAAWGGGLIQKNAGEQK</sequence>
<dbReference type="OrthoDB" id="8907308at2"/>
<reference evidence="2 3" key="2">
    <citation type="submission" date="2019-03" db="EMBL/GenBank/DDBJ databases">
        <title>Draft Genome Sequences of Six Type Strains of the Genus Massilia.</title>
        <authorList>
            <person name="Miess H."/>
            <person name="Frediansyhah A."/>
            <person name="Gross H."/>
        </authorList>
    </citation>
    <scope>NUCLEOTIDE SEQUENCE [LARGE SCALE GENOMIC DNA]</scope>
    <source>
        <strain evidence="2 3">DSM 17505</strain>
    </source>
</reference>
<keyword evidence="3" id="KW-1185">Reference proteome</keyword>
<dbReference type="EMBL" id="BMWW01000013">
    <property type="protein sequence ID" value="GGZ09404.1"/>
    <property type="molecule type" value="Genomic_DNA"/>
</dbReference>
<name>A0A4V1AUE6_9BURK</name>
<dbReference type="RefSeq" id="WP_134387594.1">
    <property type="nucleotide sequence ID" value="NZ_BMWW01000013.1"/>
</dbReference>
<proteinExistence type="predicted"/>
<dbReference type="EMBL" id="CP038026">
    <property type="protein sequence ID" value="QBQ38898.1"/>
    <property type="molecule type" value="Genomic_DNA"/>
</dbReference>